<comment type="caution">
    <text evidence="8">The sequence shown here is derived from an EMBL/GenBank/DDBJ whole genome shotgun (WGS) entry which is preliminary data.</text>
</comment>
<dbReference type="SUPFAM" id="SSF49899">
    <property type="entry name" value="Concanavalin A-like lectins/glucanases"/>
    <property type="match status" value="1"/>
</dbReference>
<comment type="similarity">
    <text evidence="1 6">Belongs to the glycosyl hydrolase 43 family.</text>
</comment>
<dbReference type="OrthoDB" id="9801455at2"/>
<dbReference type="PANTHER" id="PTHR42812">
    <property type="entry name" value="BETA-XYLOSIDASE"/>
    <property type="match status" value="1"/>
</dbReference>
<dbReference type="AlphaFoldDB" id="A0A167GBH5"/>
<dbReference type="CDD" id="cd09001">
    <property type="entry name" value="GH43_FsAxh1-like"/>
    <property type="match status" value="1"/>
</dbReference>
<sequence>MGNGLITNPIIWADVPDPDIIRVGHHYYMVSTSMHVMPGCPIMKSQDLLNWEIVNYVYDSFENNDAHNMVDGKNIYGQGSWAASLREHNGLFYVCFSSNDMHQFYMYTTDDIENGNWQRSVINGLIHDPSLLFDEDRVFVIYGNGGIYITELTADATAVKEGGIAQLLLETESEGIGLRCEGCHAYRIDGIYYLFFIEWPTVGNKRRRQICYRSSKLLGPYERKIILDDDMGYSNNGIAQGGIIETQDHKWYTLLFQDHDAVGRIPVVQPIEWLDGWPIIGIDGKASETFATDFPYTPSKPIVMSDEFDYEENQLALNWQWNHNPNDQLWSVTQRDSHLRLTTGNVVDSVLKARNTLTQRTEGPACVVTSVMDISNMKHGDHAGLIALQNLFGTVGVKVDSNGDRVVVMSVNDGDGMEAIIESLPYDHSIIYFKIEFNFENSIDIAKFYYASEDGQWIEIGYPLEMKYTLDHFMGYRIGLFNYASLETGGYVDIDYFHFAKLVNGTYTIMK</sequence>
<dbReference type="Pfam" id="PF17851">
    <property type="entry name" value="GH43_C2"/>
    <property type="match status" value="1"/>
</dbReference>
<evidence type="ECO:0000256" key="2">
    <source>
        <dbReference type="ARBA" id="ARBA00022801"/>
    </source>
</evidence>
<dbReference type="Proteomes" id="UP000077134">
    <property type="component" value="Unassembled WGS sequence"/>
</dbReference>
<evidence type="ECO:0000256" key="5">
    <source>
        <dbReference type="PIRSR" id="PIRSR606710-2"/>
    </source>
</evidence>
<dbReference type="RefSeq" id="WP_068654637.1">
    <property type="nucleotide sequence ID" value="NZ_CP017770.1"/>
</dbReference>
<dbReference type="InterPro" id="IPR023296">
    <property type="entry name" value="Glyco_hydro_beta-prop_sf"/>
</dbReference>
<dbReference type="Pfam" id="PF04616">
    <property type="entry name" value="Glyco_hydro_43"/>
    <property type="match status" value="1"/>
</dbReference>
<evidence type="ECO:0000313" key="9">
    <source>
        <dbReference type="Proteomes" id="UP000077134"/>
    </source>
</evidence>
<accession>A0A167GBH5</accession>
<dbReference type="Gene3D" id="2.60.120.200">
    <property type="match status" value="1"/>
</dbReference>
<proteinExistence type="inferred from homology"/>
<keyword evidence="9" id="KW-1185">Reference proteome</keyword>
<evidence type="ECO:0000256" key="6">
    <source>
        <dbReference type="RuleBase" id="RU361187"/>
    </source>
</evidence>
<dbReference type="STRING" id="1763538.LPB68_10725"/>
<feature type="active site" description="Proton acceptor" evidence="4">
    <location>
        <position position="17"/>
    </location>
</feature>
<dbReference type="GO" id="GO:0004553">
    <property type="term" value="F:hydrolase activity, hydrolyzing O-glycosyl compounds"/>
    <property type="evidence" value="ECO:0007669"/>
    <property type="project" value="InterPro"/>
</dbReference>
<evidence type="ECO:0000259" key="7">
    <source>
        <dbReference type="Pfam" id="PF17851"/>
    </source>
</evidence>
<dbReference type="KEGG" id="pcx:LPB68_10725"/>
<evidence type="ECO:0000256" key="1">
    <source>
        <dbReference type="ARBA" id="ARBA00009865"/>
    </source>
</evidence>
<name>A0A167GBH5_9BACL</name>
<dbReference type="EMBL" id="LSFN01000004">
    <property type="protein sequence ID" value="OAB77415.1"/>
    <property type="molecule type" value="Genomic_DNA"/>
</dbReference>
<evidence type="ECO:0000313" key="8">
    <source>
        <dbReference type="EMBL" id="OAB77415.1"/>
    </source>
</evidence>
<dbReference type="Gene3D" id="2.115.10.20">
    <property type="entry name" value="Glycosyl hydrolase domain, family 43"/>
    <property type="match status" value="1"/>
</dbReference>
<dbReference type="GO" id="GO:0005975">
    <property type="term" value="P:carbohydrate metabolic process"/>
    <property type="evidence" value="ECO:0007669"/>
    <property type="project" value="InterPro"/>
</dbReference>
<dbReference type="PANTHER" id="PTHR42812:SF12">
    <property type="entry name" value="BETA-XYLOSIDASE-RELATED"/>
    <property type="match status" value="1"/>
</dbReference>
<feature type="site" description="Important for catalytic activity, responsible for pKa modulation of the active site Glu and correct orientation of both the proton donor and substrate" evidence="5">
    <location>
        <position position="128"/>
    </location>
</feature>
<keyword evidence="3 6" id="KW-0326">Glycosidase</keyword>
<evidence type="ECO:0000256" key="4">
    <source>
        <dbReference type="PIRSR" id="PIRSR606710-1"/>
    </source>
</evidence>
<gene>
    <name evidence="8" type="ORF">PNBC_01720</name>
</gene>
<organism evidence="8 9">
    <name type="scientific">Paenibacillus crassostreae</name>
    <dbReference type="NCBI Taxonomy" id="1763538"/>
    <lineage>
        <taxon>Bacteria</taxon>
        <taxon>Bacillati</taxon>
        <taxon>Bacillota</taxon>
        <taxon>Bacilli</taxon>
        <taxon>Bacillales</taxon>
        <taxon>Paenibacillaceae</taxon>
        <taxon>Paenibacillus</taxon>
    </lineage>
</organism>
<feature type="domain" description="Beta-xylosidase C-terminal Concanavalin A-like" evidence="7">
    <location>
        <begin position="309"/>
        <end position="499"/>
    </location>
</feature>
<dbReference type="InterPro" id="IPR051795">
    <property type="entry name" value="Glycosyl_Hydrlase_43"/>
</dbReference>
<dbReference type="SUPFAM" id="SSF75005">
    <property type="entry name" value="Arabinanase/levansucrase/invertase"/>
    <property type="match status" value="1"/>
</dbReference>
<dbReference type="InterPro" id="IPR041542">
    <property type="entry name" value="GH43_C2"/>
</dbReference>
<reference evidence="8 9" key="1">
    <citation type="submission" date="2016-02" db="EMBL/GenBank/DDBJ databases">
        <title>Paenibacillus sp. LPB0068, isolated from Crassostrea gigas.</title>
        <authorList>
            <person name="Shin S.-K."/>
            <person name="Yi H."/>
        </authorList>
    </citation>
    <scope>NUCLEOTIDE SEQUENCE [LARGE SCALE GENOMIC DNA]</scope>
    <source>
        <strain evidence="8 9">LPB0068</strain>
    </source>
</reference>
<protein>
    <submittedName>
        <fullName evidence="8">Glycoside hydrolase</fullName>
    </submittedName>
</protein>
<feature type="active site" description="Proton donor" evidence="4">
    <location>
        <position position="181"/>
    </location>
</feature>
<dbReference type="InterPro" id="IPR013320">
    <property type="entry name" value="ConA-like_dom_sf"/>
</dbReference>
<evidence type="ECO:0000256" key="3">
    <source>
        <dbReference type="ARBA" id="ARBA00023295"/>
    </source>
</evidence>
<dbReference type="InterPro" id="IPR006710">
    <property type="entry name" value="Glyco_hydro_43"/>
</dbReference>
<keyword evidence="2 6" id="KW-0378">Hydrolase</keyword>